<sequence>MPSNWLNGHWFYIANHNSNPHDGRIRIHAATQQIIRLRQHHDSFESASHNRHQRIWTTIATSLLNGGFVATSSQWRYKWYSLKFYENLKD</sequence>
<dbReference type="Gene3D" id="1.10.10.60">
    <property type="entry name" value="Homeodomain-like"/>
    <property type="match status" value="1"/>
</dbReference>
<dbReference type="AlphaFoldDB" id="A0A9W4WKI8"/>
<protein>
    <submittedName>
        <fullName evidence="1">8149_t:CDS:1</fullName>
    </submittedName>
</protein>
<evidence type="ECO:0000313" key="2">
    <source>
        <dbReference type="Proteomes" id="UP001153678"/>
    </source>
</evidence>
<dbReference type="Proteomes" id="UP001153678">
    <property type="component" value="Unassembled WGS sequence"/>
</dbReference>
<comment type="caution">
    <text evidence="1">The sequence shown here is derived from an EMBL/GenBank/DDBJ whole genome shotgun (WGS) entry which is preliminary data.</text>
</comment>
<proteinExistence type="predicted"/>
<evidence type="ECO:0000313" key="1">
    <source>
        <dbReference type="EMBL" id="CAI2168454.1"/>
    </source>
</evidence>
<organism evidence="1 2">
    <name type="scientific">Funneliformis geosporum</name>
    <dbReference type="NCBI Taxonomy" id="1117311"/>
    <lineage>
        <taxon>Eukaryota</taxon>
        <taxon>Fungi</taxon>
        <taxon>Fungi incertae sedis</taxon>
        <taxon>Mucoromycota</taxon>
        <taxon>Glomeromycotina</taxon>
        <taxon>Glomeromycetes</taxon>
        <taxon>Glomerales</taxon>
        <taxon>Glomeraceae</taxon>
        <taxon>Funneliformis</taxon>
    </lineage>
</organism>
<keyword evidence="2" id="KW-1185">Reference proteome</keyword>
<name>A0A9W4WKI8_9GLOM</name>
<reference evidence="1" key="1">
    <citation type="submission" date="2022-08" db="EMBL/GenBank/DDBJ databases">
        <authorList>
            <person name="Kallberg Y."/>
            <person name="Tangrot J."/>
            <person name="Rosling A."/>
        </authorList>
    </citation>
    <scope>NUCLEOTIDE SEQUENCE</scope>
    <source>
        <strain evidence="1">Wild A</strain>
    </source>
</reference>
<accession>A0A9W4WKI8</accession>
<dbReference type="EMBL" id="CAMKVN010000487">
    <property type="protein sequence ID" value="CAI2168454.1"/>
    <property type="molecule type" value="Genomic_DNA"/>
</dbReference>
<gene>
    <name evidence="1" type="ORF">FWILDA_LOCUS3589</name>
</gene>